<proteinExistence type="predicted"/>
<organism evidence="2 3">
    <name type="scientific">Megalurothrips usitatus</name>
    <name type="common">bean blossom thrips</name>
    <dbReference type="NCBI Taxonomy" id="439358"/>
    <lineage>
        <taxon>Eukaryota</taxon>
        <taxon>Metazoa</taxon>
        <taxon>Ecdysozoa</taxon>
        <taxon>Arthropoda</taxon>
        <taxon>Hexapoda</taxon>
        <taxon>Insecta</taxon>
        <taxon>Pterygota</taxon>
        <taxon>Neoptera</taxon>
        <taxon>Paraneoptera</taxon>
        <taxon>Thysanoptera</taxon>
        <taxon>Terebrantia</taxon>
        <taxon>Thripoidea</taxon>
        <taxon>Thripidae</taxon>
        <taxon>Megalurothrips</taxon>
    </lineage>
</organism>
<dbReference type="Proteomes" id="UP001075354">
    <property type="component" value="Chromosome 9"/>
</dbReference>
<protein>
    <submittedName>
        <fullName evidence="2">Uncharacterized protein</fullName>
    </submittedName>
</protein>
<feature type="compositionally biased region" description="Low complexity" evidence="1">
    <location>
        <begin position="361"/>
        <end position="379"/>
    </location>
</feature>
<dbReference type="Pfam" id="PF16086">
    <property type="entry name" value="DUF4816"/>
    <property type="match status" value="1"/>
</dbReference>
<gene>
    <name evidence="2" type="ORF">ONE63_010713</name>
</gene>
<feature type="region of interest" description="Disordered" evidence="1">
    <location>
        <begin position="353"/>
        <end position="396"/>
    </location>
</feature>
<sequence>MPSLLRAPHRLLAARPLHRPSPTPPSPAVAQSRGDYGLPYGAPRPGPLYGPQPQDNLAPPAHAAHLHGLHRHGVHGGVPLDQVSLGTDPAEHAHLAGPLAGPDGGGVLGPQGPLYQPQGPGQWKKKLVWKAEQKQEWKAVPKVVRGKPEWKQVQVQVWKDVQVPEWKSVKKPHWKDVHVQAWKQTLVPEWKTIKIPEWKEIEMPAWKDEMVQEDKKVWVPQWSEEWVPDATNAAGGSWKKKMIWKQIWQKEWRTQKKRIWVKEKRPIWREESMKINKVEGKQLVWVPDKKLEWRDEMVQGWRTEQRPIWVQEKRCEWRDQWKQVIPSSVVNEQIPEWNTVWRPVWETVWEPEGAGPGVPGAAGVQPQGPQGVTVLQGGPHAEPPGPSPAQVSGWQG</sequence>
<reference evidence="2" key="1">
    <citation type="submission" date="2022-12" db="EMBL/GenBank/DDBJ databases">
        <title>Chromosome-level genome assembly of the bean flower thrips Megalurothrips usitatus.</title>
        <authorList>
            <person name="Ma L."/>
            <person name="Liu Q."/>
            <person name="Li H."/>
            <person name="Cai W."/>
        </authorList>
    </citation>
    <scope>NUCLEOTIDE SEQUENCE</scope>
    <source>
        <strain evidence="2">Cailab_2022a</strain>
    </source>
</reference>
<feature type="region of interest" description="Disordered" evidence="1">
    <location>
        <begin position="92"/>
        <end position="111"/>
    </location>
</feature>
<name>A0AAV7XI07_9NEOP</name>
<comment type="caution">
    <text evidence="2">The sequence shown here is derived from an EMBL/GenBank/DDBJ whole genome shotgun (WGS) entry which is preliminary data.</text>
</comment>
<evidence type="ECO:0000313" key="3">
    <source>
        <dbReference type="Proteomes" id="UP001075354"/>
    </source>
</evidence>
<keyword evidence="3" id="KW-1185">Reference proteome</keyword>
<dbReference type="PANTHER" id="PTHR21698:SF4">
    <property type="entry name" value="PROTEIN (PUTATIVE)-RELATED"/>
    <property type="match status" value="1"/>
</dbReference>
<feature type="compositionally biased region" description="Low complexity" evidence="1">
    <location>
        <begin position="1"/>
        <end position="15"/>
    </location>
</feature>
<dbReference type="AlphaFoldDB" id="A0AAV7XI07"/>
<evidence type="ECO:0000313" key="2">
    <source>
        <dbReference type="EMBL" id="KAJ1524190.1"/>
    </source>
</evidence>
<evidence type="ECO:0000256" key="1">
    <source>
        <dbReference type="SAM" id="MobiDB-lite"/>
    </source>
</evidence>
<dbReference type="EMBL" id="JAPTSV010000009">
    <property type="protein sequence ID" value="KAJ1524190.1"/>
    <property type="molecule type" value="Genomic_DNA"/>
</dbReference>
<dbReference type="PANTHER" id="PTHR21698">
    <property type="entry name" value="PROTEIN (PUTATIVE)-RELATED"/>
    <property type="match status" value="1"/>
</dbReference>
<accession>A0AAV7XI07</accession>
<dbReference type="InterPro" id="IPR032134">
    <property type="entry name" value="DUF4816"/>
</dbReference>
<feature type="region of interest" description="Disordered" evidence="1">
    <location>
        <begin position="1"/>
        <end position="60"/>
    </location>
</feature>